<sequence>MQRGFTNILAEDVAQTAAFYETLLGLKPKFSSDWFVNLADPDNPDLELGILQRTNEIVPASARQAPAGVILTFVVDDCDTIHQRAIASNADIVEAPTDMPYGQRRMIVRDPAGTFIDISSLV</sequence>
<dbReference type="OrthoDB" id="9798201at2"/>
<dbReference type="RefSeq" id="WP_055113854.1">
    <property type="nucleotide sequence ID" value="NZ_CANKXR010000008.1"/>
</dbReference>
<dbReference type="InterPro" id="IPR004360">
    <property type="entry name" value="Glyas_Fos-R_dOase_dom"/>
</dbReference>
<proteinExistence type="predicted"/>
<dbReference type="Proteomes" id="UP000049983">
    <property type="component" value="Unassembled WGS sequence"/>
</dbReference>
<dbReference type="EMBL" id="CXWC01000010">
    <property type="protein sequence ID" value="CTQ71523.1"/>
    <property type="molecule type" value="Genomic_DNA"/>
</dbReference>
<dbReference type="InterPro" id="IPR037523">
    <property type="entry name" value="VOC_core"/>
</dbReference>
<dbReference type="GO" id="GO:0016829">
    <property type="term" value="F:lyase activity"/>
    <property type="evidence" value="ECO:0007669"/>
    <property type="project" value="UniProtKB-KW"/>
</dbReference>
<dbReference type="Pfam" id="PF00903">
    <property type="entry name" value="Glyoxalase"/>
    <property type="match status" value="1"/>
</dbReference>
<organism evidence="2 3">
    <name type="scientific">Roseibium album</name>
    <dbReference type="NCBI Taxonomy" id="311410"/>
    <lineage>
        <taxon>Bacteria</taxon>
        <taxon>Pseudomonadati</taxon>
        <taxon>Pseudomonadota</taxon>
        <taxon>Alphaproteobacteria</taxon>
        <taxon>Hyphomicrobiales</taxon>
        <taxon>Stappiaceae</taxon>
        <taxon>Roseibium</taxon>
    </lineage>
</organism>
<dbReference type="PROSITE" id="PS51819">
    <property type="entry name" value="VOC"/>
    <property type="match status" value="1"/>
</dbReference>
<accession>A0A0M6Z7F6</accession>
<reference evidence="3" key="1">
    <citation type="submission" date="2015-07" db="EMBL/GenBank/DDBJ databases">
        <authorList>
            <person name="Rodrigo-Torres Lidia"/>
            <person name="Arahal R.David."/>
        </authorList>
    </citation>
    <scope>NUCLEOTIDE SEQUENCE [LARGE SCALE GENOMIC DNA]</scope>
    <source>
        <strain evidence="3">CECT 5096</strain>
    </source>
</reference>
<keyword evidence="2" id="KW-0456">Lyase</keyword>
<dbReference type="Gene3D" id="3.30.720.120">
    <property type="match status" value="1"/>
</dbReference>
<feature type="domain" description="VOC" evidence="1">
    <location>
        <begin position="2"/>
        <end position="121"/>
    </location>
</feature>
<dbReference type="Gene3D" id="3.30.720.110">
    <property type="match status" value="1"/>
</dbReference>
<dbReference type="GeneID" id="97670313"/>
<protein>
    <submittedName>
        <fullName evidence="2">Putative enzyme related to lactoylglutathione lyase</fullName>
    </submittedName>
</protein>
<evidence type="ECO:0000259" key="1">
    <source>
        <dbReference type="PROSITE" id="PS51819"/>
    </source>
</evidence>
<dbReference type="AlphaFoldDB" id="A0A0M6Z7F6"/>
<dbReference type="SUPFAM" id="SSF54593">
    <property type="entry name" value="Glyoxalase/Bleomycin resistance protein/Dihydroxybiphenyl dioxygenase"/>
    <property type="match status" value="1"/>
</dbReference>
<name>A0A0M6Z7F6_9HYPH</name>
<evidence type="ECO:0000313" key="3">
    <source>
        <dbReference type="Proteomes" id="UP000049983"/>
    </source>
</evidence>
<evidence type="ECO:0000313" key="2">
    <source>
        <dbReference type="EMBL" id="CTQ71523.1"/>
    </source>
</evidence>
<dbReference type="InterPro" id="IPR029068">
    <property type="entry name" value="Glyas_Bleomycin-R_OHBP_Dase"/>
</dbReference>
<keyword evidence="3" id="KW-1185">Reference proteome</keyword>
<dbReference type="STRING" id="311410.LA5095_01693"/>
<gene>
    <name evidence="2" type="ORF">LA5096_02947</name>
</gene>